<accession>A0AAW2ZW70</accession>
<feature type="compositionally biased region" description="Basic and acidic residues" evidence="4">
    <location>
        <begin position="1505"/>
        <end position="1515"/>
    </location>
</feature>
<evidence type="ECO:0000259" key="5">
    <source>
        <dbReference type="PROSITE" id="PS52035"/>
    </source>
</evidence>
<feature type="active site" description="Proton donor/acceptor" evidence="3">
    <location>
        <position position="1311"/>
    </location>
</feature>
<dbReference type="InterPro" id="IPR000834">
    <property type="entry name" value="Peptidase_M14"/>
</dbReference>
<keyword evidence="7" id="KW-1185">Reference proteome</keyword>
<feature type="compositionally biased region" description="Polar residues" evidence="4">
    <location>
        <begin position="538"/>
        <end position="556"/>
    </location>
</feature>
<comment type="caution">
    <text evidence="6">The sequence shown here is derived from an EMBL/GenBank/DDBJ whole genome shotgun (WGS) entry which is preliminary data.</text>
</comment>
<dbReference type="PROSITE" id="PS52035">
    <property type="entry name" value="PEPTIDASE_M14"/>
    <property type="match status" value="1"/>
</dbReference>
<dbReference type="InterPro" id="IPR050821">
    <property type="entry name" value="Cytosolic_carboxypeptidase"/>
</dbReference>
<proteinExistence type="inferred from homology"/>
<dbReference type="PANTHER" id="PTHR12756:SF12">
    <property type="entry name" value="CYTOSOLIC CARBOXYPEPTIDASE-LIKE PROTEIN 5"/>
    <property type="match status" value="1"/>
</dbReference>
<gene>
    <name evidence="6" type="ORF">Q4I30_008176</name>
</gene>
<feature type="compositionally biased region" description="Low complexity" evidence="4">
    <location>
        <begin position="1065"/>
        <end position="1109"/>
    </location>
</feature>
<evidence type="ECO:0000313" key="6">
    <source>
        <dbReference type="EMBL" id="KAL0493869.1"/>
    </source>
</evidence>
<evidence type="ECO:0000313" key="7">
    <source>
        <dbReference type="Proteomes" id="UP001482455"/>
    </source>
</evidence>
<comment type="similarity">
    <text evidence="2 3">Belongs to the peptidase M14 family.</text>
</comment>
<evidence type="ECO:0000256" key="2">
    <source>
        <dbReference type="ARBA" id="ARBA00005988"/>
    </source>
</evidence>
<keyword evidence="6" id="KW-0645">Protease</keyword>
<keyword evidence="6" id="KW-0121">Carboxypeptidase</keyword>
<feature type="region of interest" description="Disordered" evidence="4">
    <location>
        <begin position="506"/>
        <end position="571"/>
    </location>
</feature>
<sequence>MSRSQDVKRKAAYPPPPAYATLRTDVLSFSALQTSARVNAAGGLDGSGTPRQRQRAAERLLLQQQLQAEGVVKAKSDVHSNYGHHGRDSAVFMVAANDSRSRVSHPTPGLSNSESILPSAARPASVSSTLPFGLASVAVQKVKVPEGYGSNQPPTSQPLRRTSMARITSLRPPARLHAHSPPVVAPKVGPRDSLASGVTTPGRVYAASTSPPLSASAEAASAREAHPCDTSVPRRNRNRNALLATGISPRPHSGVAVQGSSINSCSSQRSLQHDTPSFITVARHRPNMAPVMLPTQQLLESGYYVASDESANSSFSDTPQSARRISLTSSSSLRTTTQRLDVNSGGAVGEGRLATVATGASLPGVRSLRDSRDPNSSGRGGCSDNNSDSRFEEEKDVGNFDEENEEQAVLTYMDSGVEGSRASGPPSSNKAPPPPLARQGALPADKIGNGTGGNLGDFNVSVEVGDTDYDIGEDPRSCMSASSTLQLHRRGTSSQRNVTYSVRGSAAADWNAPTQTHQPISSSKASGAPPRTTAVAPTKSTAATAVSSMLSQQHSTGHAPLGPTPSQHFVSCSSHLQSSSTYEEELRERECKQLSLHEAFFLNRSRSMWLVDDHVLAKVLEYVRIMGYEHPALKQDRSKGQPSLWSSSSAIDSPIVLGKPKKATSASSPLVVGTRNVNPQVTQDMHKSPSSATAVVTEEALAQSSSANTPFTLPTAAGGASESAAFVTTQFYLKAGKPRCAGQYVKTSKAAAATHLFLTFSEAMRWIAEQEYVIGTVLLCCARFIGDANTDGAATTGDTVVDTAARHQRRTMLQRRKPCIPLRLHPIHFVASLVCSWFPQWGGISAFARAWETQIRLVLGSASPSHQRFFKCSDDGLLLSSDCEGGNLYRVERTTEPYLFLIWLEPDQGSDKRIWFYFSVVGAKEGRRLRFRLMNAAPHVKLYRQNGMMPVWRDGLSQPNWGPVDSCSFRTTNRDLDGEVSFSVTARNSTETIQIAFCAPYTYANLLCHICHWHALVKSSACDMRFEERVLCRSPEGRKLHLLIVTSRSSCVPASAATEDKKSTADATASGSQGDAGQSGDGLVTTGGSSSSDWTSPAIGSPTTTTPSGKGKGGAAKEAVRGPYANFASGKKVVLVSGRVHPGEVTASHGVHGLISFLLSSDARAIQLREHFIFFIVPMLNPDGVSRGHSRMDQFGNNLNRCYNDPDAETQPTVLALRRVFEHLQQAYRERFIMYLDFHSHASQSSGFIFGNNLPVSVQHWNLFFPRLVELHARHVFAFSLCRFGRVHMTTKDGTSRVLFGSSLIHSYTVELTHFTDRRLYADDFTAMNNGSNVLFEVTWPPLHRSAGQACPADEDADGAQAATNGAAERSGISTPSCARGVGKWSGSSFPGRGRTCRSNSEGAVAYPTSGSLPRQCPGAAAGSHKHGGWTRVGEHRSGQSSASQTGSAIPPLFLQPISTPTILCQSAEVGQACLLALRDYCSIGARPSPELTMVGGMEAVLRDSKRQVKQDSSKGKKSQSTTTYAGMQPIYKQY</sequence>
<dbReference type="PANTHER" id="PTHR12756">
    <property type="entry name" value="CYTOSOLIC CARBOXYPEPTIDASE"/>
    <property type="match status" value="1"/>
</dbReference>
<dbReference type="Pfam" id="PF18027">
    <property type="entry name" value="Pepdidase_M14_N"/>
    <property type="match status" value="1"/>
</dbReference>
<feature type="domain" description="Peptidase M14" evidence="5">
    <location>
        <begin position="999"/>
        <end position="1335"/>
    </location>
</feature>
<feature type="region of interest" description="Disordered" evidence="4">
    <location>
        <begin position="1347"/>
        <end position="1449"/>
    </location>
</feature>
<feature type="compositionally biased region" description="Polar residues" evidence="4">
    <location>
        <begin position="309"/>
        <end position="320"/>
    </location>
</feature>
<evidence type="ECO:0000256" key="4">
    <source>
        <dbReference type="SAM" id="MobiDB-lite"/>
    </source>
</evidence>
<feature type="compositionally biased region" description="Low complexity" evidence="4">
    <location>
        <begin position="321"/>
        <end position="330"/>
    </location>
</feature>
<dbReference type="Pfam" id="PF00246">
    <property type="entry name" value="Peptidase_M14"/>
    <property type="match status" value="1"/>
</dbReference>
<reference evidence="6 7" key="1">
    <citation type="submission" date="2024-02" db="EMBL/GenBank/DDBJ databases">
        <title>FIRST GENOME SEQUENCES OF Leishmania (Viannia) shawi, Leishmania (Viannia) lindenbergi AND Leishmania (Viannia) utingensis.</title>
        <authorList>
            <person name="Resadore F."/>
            <person name="Custodio M.G.F."/>
            <person name="Boite M.C."/>
            <person name="Cupolillo E."/>
            <person name="Ferreira G.E.M."/>
        </authorList>
    </citation>
    <scope>NUCLEOTIDE SEQUENCE [LARGE SCALE GENOMIC DNA]</scope>
    <source>
        <strain evidence="6 7">ITUB/BR/1977/M4964</strain>
    </source>
</reference>
<feature type="compositionally biased region" description="Polar residues" evidence="4">
    <location>
        <begin position="512"/>
        <end position="525"/>
    </location>
</feature>
<feature type="compositionally biased region" description="Basic and acidic residues" evidence="4">
    <location>
        <begin position="387"/>
        <end position="398"/>
    </location>
</feature>
<dbReference type="Proteomes" id="UP001482455">
    <property type="component" value="Unassembled WGS sequence"/>
</dbReference>
<dbReference type="EMBL" id="JBAMZL010000037">
    <property type="protein sequence ID" value="KAL0493869.1"/>
    <property type="molecule type" value="Genomic_DNA"/>
</dbReference>
<dbReference type="Gene3D" id="3.40.630.10">
    <property type="entry name" value="Zn peptidases"/>
    <property type="match status" value="1"/>
</dbReference>
<evidence type="ECO:0000256" key="1">
    <source>
        <dbReference type="ARBA" id="ARBA00001947"/>
    </source>
</evidence>
<feature type="compositionally biased region" description="Low complexity" evidence="4">
    <location>
        <begin position="206"/>
        <end position="220"/>
    </location>
</feature>
<keyword evidence="6" id="KW-0378">Hydrolase</keyword>
<dbReference type="GO" id="GO:0004181">
    <property type="term" value="F:metallocarboxypeptidase activity"/>
    <property type="evidence" value="ECO:0007669"/>
    <property type="project" value="InterPro"/>
</dbReference>
<feature type="region of interest" description="Disordered" evidence="4">
    <location>
        <begin position="359"/>
        <end position="404"/>
    </location>
</feature>
<feature type="region of interest" description="Disordered" evidence="4">
    <location>
        <begin position="1055"/>
        <end position="1117"/>
    </location>
</feature>
<dbReference type="GO" id="GO:0008270">
    <property type="term" value="F:zinc ion binding"/>
    <property type="evidence" value="ECO:0007669"/>
    <property type="project" value="InterPro"/>
</dbReference>
<feature type="compositionally biased region" description="Low complexity" evidence="4">
    <location>
        <begin position="1359"/>
        <end position="1368"/>
    </location>
</feature>
<feature type="region of interest" description="Disordered" evidence="4">
    <location>
        <begin position="172"/>
        <end position="237"/>
    </location>
</feature>
<dbReference type="Gene3D" id="2.60.40.3120">
    <property type="match status" value="1"/>
</dbReference>
<evidence type="ECO:0000256" key="3">
    <source>
        <dbReference type="PROSITE-ProRule" id="PRU01379"/>
    </source>
</evidence>
<dbReference type="SUPFAM" id="SSF53187">
    <property type="entry name" value="Zn-dependent exopeptidases"/>
    <property type="match status" value="1"/>
</dbReference>
<feature type="compositionally biased region" description="Low complexity" evidence="4">
    <location>
        <begin position="1439"/>
        <end position="1449"/>
    </location>
</feature>
<comment type="cofactor">
    <cofactor evidence="1">
        <name>Zn(2+)</name>
        <dbReference type="ChEBI" id="CHEBI:29105"/>
    </cofactor>
</comment>
<feature type="region of interest" description="Disordered" evidence="4">
    <location>
        <begin position="1505"/>
        <end position="1535"/>
    </location>
</feature>
<feature type="region of interest" description="Disordered" evidence="4">
    <location>
        <begin position="416"/>
        <end position="459"/>
    </location>
</feature>
<protein>
    <submittedName>
        <fullName evidence="6">Cytosolic carboxypeptidase N-terminal domain/Zinc carboxypeptidase</fullName>
    </submittedName>
</protein>
<dbReference type="InterPro" id="IPR040626">
    <property type="entry name" value="Pepdidase_M14_N"/>
</dbReference>
<feature type="region of interest" description="Disordered" evidence="4">
    <location>
        <begin position="309"/>
        <end position="330"/>
    </location>
</feature>
<name>A0AAW2ZW70_9TRYP</name>
<dbReference type="GO" id="GO:0006508">
    <property type="term" value="P:proteolysis"/>
    <property type="evidence" value="ECO:0007669"/>
    <property type="project" value="InterPro"/>
</dbReference>
<organism evidence="6 7">
    <name type="scientific">Leishmania utingensis</name>
    <dbReference type="NCBI Taxonomy" id="653362"/>
    <lineage>
        <taxon>Eukaryota</taxon>
        <taxon>Discoba</taxon>
        <taxon>Euglenozoa</taxon>
        <taxon>Kinetoplastea</taxon>
        <taxon>Metakinetoplastina</taxon>
        <taxon>Trypanosomatida</taxon>
        <taxon>Trypanosomatidae</taxon>
        <taxon>Leishmaniinae</taxon>
        <taxon>Leishmania</taxon>
    </lineage>
</organism>